<dbReference type="AlphaFoldDB" id="X1AS31"/>
<gene>
    <name evidence="2" type="ORF">S01H4_32683</name>
</gene>
<name>X1AS31_9ZZZZ</name>
<reference evidence="2" key="1">
    <citation type="journal article" date="2014" name="Front. Microbiol.">
        <title>High frequency of phylogenetically diverse reductive dehalogenase-homologous genes in deep subseafloor sedimentary metagenomes.</title>
        <authorList>
            <person name="Kawai M."/>
            <person name="Futagami T."/>
            <person name="Toyoda A."/>
            <person name="Takaki Y."/>
            <person name="Nishi S."/>
            <person name="Hori S."/>
            <person name="Arai W."/>
            <person name="Tsubouchi T."/>
            <person name="Morono Y."/>
            <person name="Uchiyama I."/>
            <person name="Ito T."/>
            <person name="Fujiyama A."/>
            <person name="Inagaki F."/>
            <person name="Takami H."/>
        </authorList>
    </citation>
    <scope>NUCLEOTIDE SEQUENCE</scope>
    <source>
        <strain evidence="2">Expedition CK06-06</strain>
    </source>
</reference>
<keyword evidence="1" id="KW-1133">Transmembrane helix</keyword>
<feature type="transmembrane region" description="Helical" evidence="1">
    <location>
        <begin position="22"/>
        <end position="42"/>
    </location>
</feature>
<organism evidence="2">
    <name type="scientific">marine sediment metagenome</name>
    <dbReference type="NCBI Taxonomy" id="412755"/>
    <lineage>
        <taxon>unclassified sequences</taxon>
        <taxon>metagenomes</taxon>
        <taxon>ecological metagenomes</taxon>
    </lineage>
</organism>
<comment type="caution">
    <text evidence="2">The sequence shown here is derived from an EMBL/GenBank/DDBJ whole genome shotgun (WGS) entry which is preliminary data.</text>
</comment>
<proteinExistence type="predicted"/>
<keyword evidence="1" id="KW-0472">Membrane</keyword>
<dbReference type="InterPro" id="IPR046548">
    <property type="entry name" value="DUF6804"/>
</dbReference>
<dbReference type="EMBL" id="BART01017115">
    <property type="protein sequence ID" value="GAG75103.1"/>
    <property type="molecule type" value="Genomic_DNA"/>
</dbReference>
<evidence type="ECO:0000313" key="2">
    <source>
        <dbReference type="EMBL" id="GAG75103.1"/>
    </source>
</evidence>
<accession>X1AS31</accession>
<sequence>MPVFVIYITSAMLLIAVAPLPYGYYTLLRLVVTGVFAWAGYITYKRNNNDGNCCANGRNLCNRTIF</sequence>
<protein>
    <submittedName>
        <fullName evidence="2">Uncharacterized protein</fullName>
    </submittedName>
</protein>
<keyword evidence="1" id="KW-0812">Transmembrane</keyword>
<evidence type="ECO:0000256" key="1">
    <source>
        <dbReference type="SAM" id="Phobius"/>
    </source>
</evidence>
<dbReference type="Pfam" id="PF20619">
    <property type="entry name" value="DUF6804"/>
    <property type="match status" value="1"/>
</dbReference>